<keyword evidence="1 9" id="KW-0540">Nuclease</keyword>
<keyword evidence="13" id="KW-1185">Reference proteome</keyword>
<organism evidence="12 13">
    <name type="scientific">Paecilomyces lecythidis</name>
    <dbReference type="NCBI Taxonomy" id="3004212"/>
    <lineage>
        <taxon>Eukaryota</taxon>
        <taxon>Fungi</taxon>
        <taxon>Dikarya</taxon>
        <taxon>Ascomycota</taxon>
        <taxon>Pezizomycotina</taxon>
        <taxon>Eurotiomycetes</taxon>
        <taxon>Eurotiomycetidae</taxon>
        <taxon>Eurotiales</taxon>
        <taxon>Thermoascaceae</taxon>
        <taxon>Paecilomyces</taxon>
    </lineage>
</organism>
<accession>A0ABR3WPL4</accession>
<keyword evidence="8 9" id="KW-0539">Nucleus</keyword>
<comment type="function">
    <text evidence="9">Catalytic subunit of the SLX1-SLX4 structure-specific endonuclease that resolves DNA secondary structures generated during DNA repair and recombination. Has endonuclease activity towards branched DNA substrates, introducing single-strand cuts in duplex DNA close to junctions with ss-DNA.</text>
</comment>
<dbReference type="InterPro" id="IPR048749">
    <property type="entry name" value="SLX1_C"/>
</dbReference>
<evidence type="ECO:0000256" key="2">
    <source>
        <dbReference type="ARBA" id="ARBA00022759"/>
    </source>
</evidence>
<keyword evidence="5 9" id="KW-0378">Hydrolase</keyword>
<evidence type="ECO:0000256" key="8">
    <source>
        <dbReference type="ARBA" id="ARBA00023242"/>
    </source>
</evidence>
<comment type="caution">
    <text evidence="12">The sequence shown here is derived from an EMBL/GenBank/DDBJ whole genome shotgun (WGS) entry which is preliminary data.</text>
</comment>
<dbReference type="PANTHER" id="PTHR20208:SF10">
    <property type="entry name" value="STRUCTURE-SPECIFIC ENDONUCLEASE SUBUNIT SLX1"/>
    <property type="match status" value="1"/>
</dbReference>
<dbReference type="PANTHER" id="PTHR20208">
    <property type="entry name" value="STRUCTURE-SPECIFIC ENDONUCLEASE SUBUNIT SLX1"/>
    <property type="match status" value="1"/>
</dbReference>
<gene>
    <name evidence="12" type="primary">SLX1</name>
    <name evidence="12" type="ORF">Plec18167_009332</name>
</gene>
<comment type="similarity">
    <text evidence="9">Belongs to the SLX1 family.</text>
</comment>
<feature type="compositionally biased region" description="Basic and acidic residues" evidence="10">
    <location>
        <begin position="120"/>
        <end position="134"/>
    </location>
</feature>
<comment type="cofactor">
    <cofactor evidence="9">
        <name>a divalent metal cation</name>
        <dbReference type="ChEBI" id="CHEBI:60240"/>
    </cofactor>
</comment>
<dbReference type="Pfam" id="PF21202">
    <property type="entry name" value="SLX1_C"/>
    <property type="match status" value="1"/>
</dbReference>
<protein>
    <submittedName>
        <fullName evidence="12">Slx4p interacting protein</fullName>
    </submittedName>
</protein>
<feature type="region of interest" description="Disordered" evidence="10">
    <location>
        <begin position="303"/>
        <end position="373"/>
    </location>
</feature>
<dbReference type="EMBL" id="JAVDPF010000058">
    <property type="protein sequence ID" value="KAL1865611.1"/>
    <property type="molecule type" value="Genomic_DNA"/>
</dbReference>
<keyword evidence="4" id="KW-0479">Metal-binding</keyword>
<reference evidence="12 13" key="1">
    <citation type="journal article" date="2024" name="IMA Fungus">
        <title>IMA Genome - F19 : A genome assembly and annotation guide to empower mycologists, including annotated draft genome sequences of Ceratocystis pirilliformis, Diaporthe australafricana, Fusarium ophioides, Paecilomyces lecythidis, and Sporothrix stenoceras.</title>
        <authorList>
            <person name="Aylward J."/>
            <person name="Wilson A.M."/>
            <person name="Visagie C.M."/>
            <person name="Spraker J."/>
            <person name="Barnes I."/>
            <person name="Buitendag C."/>
            <person name="Ceriani C."/>
            <person name="Del Mar Angel L."/>
            <person name="du Plessis D."/>
            <person name="Fuchs T."/>
            <person name="Gasser K."/>
            <person name="Kramer D."/>
            <person name="Li W."/>
            <person name="Munsamy K."/>
            <person name="Piso A."/>
            <person name="Price J.L."/>
            <person name="Sonnekus B."/>
            <person name="Thomas C."/>
            <person name="van der Nest A."/>
            <person name="van Dijk A."/>
            <person name="van Heerden A."/>
            <person name="van Vuuren N."/>
            <person name="Yilmaz N."/>
            <person name="Duong T.A."/>
            <person name="van der Merwe N.A."/>
            <person name="Wingfield M.J."/>
            <person name="Wingfield B.D."/>
        </authorList>
    </citation>
    <scope>NUCLEOTIDE SEQUENCE [LARGE SCALE GENOMIC DNA]</scope>
    <source>
        <strain evidence="12 13">CMW 18167</strain>
    </source>
</reference>
<sequence>MSALNFPGETTAATDVQSGRIKPIPAFYCCYLLRSTVNHGKLYVGSTPNPRRRLAQHNGFSNGGAKHTAKLRPWEMVMFVEGFMSRTGALQFEWSWQNTVKCRHVDSEVRAATHQSGVRMDTKTGAKKSKDQPKARTSLASHLGDLHVLLRSTYFRNWPLKVRFFSNDVYRVWQAWSDRVDGLIPDNIEIISPQHGGGIRSAETVDSSYNSMRSYLEKAKSVLDDSQNIHCGVCKELLQLKDQMIVVCPASSCRSTSHLLCLSSRFLEESGEPDQMVPSEGICVACEETVQWPMLMKELTLRSRGEYGNQPRKRRTKRPVKQGNSGAGSHVGPGPNKQRHTGPPVDDLMSSNGDGYEEGVYGEYDQDDEPLDESWIDALDVDSDTETNALSENQSKAAPTRVEIVIEDSECDEPEIID</sequence>
<proteinExistence type="inferred from homology"/>
<comment type="subunit">
    <text evidence="9">Forms a heterodimer with SLX4.</text>
</comment>
<evidence type="ECO:0000256" key="9">
    <source>
        <dbReference type="HAMAP-Rule" id="MF_03100"/>
    </source>
</evidence>
<dbReference type="Proteomes" id="UP001583193">
    <property type="component" value="Unassembled WGS sequence"/>
</dbReference>
<keyword evidence="4" id="KW-0863">Zinc-finger</keyword>
<keyword evidence="2 9" id="KW-0255">Endonuclease</keyword>
<evidence type="ECO:0000256" key="6">
    <source>
        <dbReference type="ARBA" id="ARBA00023172"/>
    </source>
</evidence>
<evidence type="ECO:0000313" key="12">
    <source>
        <dbReference type="EMBL" id="KAL1865611.1"/>
    </source>
</evidence>
<evidence type="ECO:0000256" key="5">
    <source>
        <dbReference type="ARBA" id="ARBA00022801"/>
    </source>
</evidence>
<dbReference type="InterPro" id="IPR035901">
    <property type="entry name" value="GIY-YIG_endonuc_sf"/>
</dbReference>
<comment type="subcellular location">
    <subcellularLocation>
        <location evidence="9">Nucleus</location>
    </subcellularLocation>
</comment>
<keyword evidence="4" id="KW-0862">Zinc</keyword>
<evidence type="ECO:0000313" key="13">
    <source>
        <dbReference type="Proteomes" id="UP001583193"/>
    </source>
</evidence>
<dbReference type="InterPro" id="IPR050381">
    <property type="entry name" value="SLX1_endonuclease"/>
</dbReference>
<evidence type="ECO:0000256" key="1">
    <source>
        <dbReference type="ARBA" id="ARBA00022722"/>
    </source>
</evidence>
<feature type="region of interest" description="Disordered" evidence="10">
    <location>
        <begin position="113"/>
        <end position="136"/>
    </location>
</feature>
<evidence type="ECO:0000256" key="7">
    <source>
        <dbReference type="ARBA" id="ARBA00023204"/>
    </source>
</evidence>
<dbReference type="Gene3D" id="3.30.40.10">
    <property type="entry name" value="Zinc/RING finger domain, C3HC4 (zinc finger)"/>
    <property type="match status" value="1"/>
</dbReference>
<dbReference type="InterPro" id="IPR000305">
    <property type="entry name" value="GIY-YIG_endonuc"/>
</dbReference>
<feature type="compositionally biased region" description="Acidic residues" evidence="10">
    <location>
        <begin position="364"/>
        <end position="373"/>
    </location>
</feature>
<name>A0ABR3WPL4_9EURO</name>
<keyword evidence="7 9" id="KW-0234">DNA repair</keyword>
<dbReference type="SUPFAM" id="SSF82771">
    <property type="entry name" value="GIY-YIG endonuclease"/>
    <property type="match status" value="1"/>
</dbReference>
<keyword evidence="3 9" id="KW-0227">DNA damage</keyword>
<evidence type="ECO:0000256" key="10">
    <source>
        <dbReference type="SAM" id="MobiDB-lite"/>
    </source>
</evidence>
<feature type="domain" description="GIY-YIG" evidence="11">
    <location>
        <begin position="26"/>
        <end position="106"/>
    </location>
</feature>
<comment type="caution">
    <text evidence="9">Lacks conserved residue(s) required for the propagation of feature annotation.</text>
</comment>
<dbReference type="InterPro" id="IPR013083">
    <property type="entry name" value="Znf_RING/FYVE/PHD"/>
</dbReference>
<dbReference type="HAMAP" id="MF_03100">
    <property type="entry name" value="Endonuc_su_Slx1"/>
    <property type="match status" value="1"/>
</dbReference>
<dbReference type="PROSITE" id="PS50164">
    <property type="entry name" value="GIY_YIG"/>
    <property type="match status" value="1"/>
</dbReference>
<dbReference type="Gene3D" id="3.40.1440.10">
    <property type="entry name" value="GIY-YIG endonuclease"/>
    <property type="match status" value="1"/>
</dbReference>
<dbReference type="CDD" id="cd10455">
    <property type="entry name" value="GIY-YIG_SLX1"/>
    <property type="match status" value="1"/>
</dbReference>
<evidence type="ECO:0000256" key="3">
    <source>
        <dbReference type="ARBA" id="ARBA00022763"/>
    </source>
</evidence>
<dbReference type="InterPro" id="IPR027520">
    <property type="entry name" value="Slx1"/>
</dbReference>
<evidence type="ECO:0000259" key="11">
    <source>
        <dbReference type="PROSITE" id="PS50164"/>
    </source>
</evidence>
<feature type="compositionally biased region" description="Basic residues" evidence="10">
    <location>
        <begin position="311"/>
        <end position="320"/>
    </location>
</feature>
<keyword evidence="6 9" id="KW-0233">DNA recombination</keyword>
<dbReference type="Pfam" id="PF01541">
    <property type="entry name" value="GIY-YIG"/>
    <property type="match status" value="1"/>
</dbReference>
<evidence type="ECO:0000256" key="4">
    <source>
        <dbReference type="ARBA" id="ARBA00022771"/>
    </source>
</evidence>